<evidence type="ECO:0000256" key="1">
    <source>
        <dbReference type="SAM" id="MobiDB-lite"/>
    </source>
</evidence>
<proteinExistence type="predicted"/>
<dbReference type="AlphaFoldDB" id="A0A4Y7SAQ7"/>
<sequence length="350" mass="39119">MSQYHNPQYPVNATRPSHLSVGYFLRQVETHHVQTPNHTPIPLHYDSKVGSMATFPWPLNPETETRVPPSKLEAYRRTHHFRGPCCLCAFASNRSYTEAKIGIVETFNGDKDRNCSVLHGEYVATCATQACGYFLCLERFYPVRGLKVQVYAKRGTYALGFIALMRVFDVPKSFRAGDGLFQVMTDSVIRGRPRCFQVINPVPRKVRDAIARELWRGVNEDRFWDLFVQCLVCKTVALRQAMSGGHNCSIADGGDKRYHPYGGSYRGLTAHVESIPGDVPQSSQLRSLSPSPTPTEIIPETEDETGEGLMGGPSGNEDPLSDSESLFNEVPPLDREPELPTLMQILRGEA</sequence>
<evidence type="ECO:0000313" key="2">
    <source>
        <dbReference type="EMBL" id="TEB18702.1"/>
    </source>
</evidence>
<organism evidence="2 3">
    <name type="scientific">Coprinellus micaceus</name>
    <name type="common">Glistening ink-cap mushroom</name>
    <name type="synonym">Coprinus micaceus</name>
    <dbReference type="NCBI Taxonomy" id="71717"/>
    <lineage>
        <taxon>Eukaryota</taxon>
        <taxon>Fungi</taxon>
        <taxon>Dikarya</taxon>
        <taxon>Basidiomycota</taxon>
        <taxon>Agaricomycotina</taxon>
        <taxon>Agaricomycetes</taxon>
        <taxon>Agaricomycetidae</taxon>
        <taxon>Agaricales</taxon>
        <taxon>Agaricineae</taxon>
        <taxon>Psathyrellaceae</taxon>
        <taxon>Coprinellus</taxon>
    </lineage>
</organism>
<dbReference type="OrthoDB" id="3048394at2759"/>
<comment type="caution">
    <text evidence="2">The sequence shown here is derived from an EMBL/GenBank/DDBJ whole genome shotgun (WGS) entry which is preliminary data.</text>
</comment>
<protein>
    <submittedName>
        <fullName evidence="2">Uncharacterized protein</fullName>
    </submittedName>
</protein>
<dbReference type="Proteomes" id="UP000298030">
    <property type="component" value="Unassembled WGS sequence"/>
</dbReference>
<accession>A0A4Y7SAQ7</accession>
<feature type="compositionally biased region" description="Low complexity" evidence="1">
    <location>
        <begin position="280"/>
        <end position="298"/>
    </location>
</feature>
<feature type="region of interest" description="Disordered" evidence="1">
    <location>
        <begin position="274"/>
        <end position="350"/>
    </location>
</feature>
<keyword evidence="3" id="KW-1185">Reference proteome</keyword>
<name>A0A4Y7SAQ7_COPMI</name>
<gene>
    <name evidence="2" type="ORF">FA13DRAFT_1803135</name>
</gene>
<evidence type="ECO:0000313" key="3">
    <source>
        <dbReference type="Proteomes" id="UP000298030"/>
    </source>
</evidence>
<dbReference type="EMBL" id="QPFP01000233">
    <property type="protein sequence ID" value="TEB18702.1"/>
    <property type="molecule type" value="Genomic_DNA"/>
</dbReference>
<reference evidence="2 3" key="1">
    <citation type="journal article" date="2019" name="Nat. Ecol. Evol.">
        <title>Megaphylogeny resolves global patterns of mushroom evolution.</title>
        <authorList>
            <person name="Varga T."/>
            <person name="Krizsan K."/>
            <person name="Foldi C."/>
            <person name="Dima B."/>
            <person name="Sanchez-Garcia M."/>
            <person name="Sanchez-Ramirez S."/>
            <person name="Szollosi G.J."/>
            <person name="Szarkandi J.G."/>
            <person name="Papp V."/>
            <person name="Albert L."/>
            <person name="Andreopoulos W."/>
            <person name="Angelini C."/>
            <person name="Antonin V."/>
            <person name="Barry K.W."/>
            <person name="Bougher N.L."/>
            <person name="Buchanan P."/>
            <person name="Buyck B."/>
            <person name="Bense V."/>
            <person name="Catcheside P."/>
            <person name="Chovatia M."/>
            <person name="Cooper J."/>
            <person name="Damon W."/>
            <person name="Desjardin D."/>
            <person name="Finy P."/>
            <person name="Geml J."/>
            <person name="Haridas S."/>
            <person name="Hughes K."/>
            <person name="Justo A."/>
            <person name="Karasinski D."/>
            <person name="Kautmanova I."/>
            <person name="Kiss B."/>
            <person name="Kocsube S."/>
            <person name="Kotiranta H."/>
            <person name="LaButti K.M."/>
            <person name="Lechner B.E."/>
            <person name="Liimatainen K."/>
            <person name="Lipzen A."/>
            <person name="Lukacs Z."/>
            <person name="Mihaltcheva S."/>
            <person name="Morgado L.N."/>
            <person name="Niskanen T."/>
            <person name="Noordeloos M.E."/>
            <person name="Ohm R.A."/>
            <person name="Ortiz-Santana B."/>
            <person name="Ovrebo C."/>
            <person name="Racz N."/>
            <person name="Riley R."/>
            <person name="Savchenko A."/>
            <person name="Shiryaev A."/>
            <person name="Soop K."/>
            <person name="Spirin V."/>
            <person name="Szebenyi C."/>
            <person name="Tomsovsky M."/>
            <person name="Tulloss R.E."/>
            <person name="Uehling J."/>
            <person name="Grigoriev I.V."/>
            <person name="Vagvolgyi C."/>
            <person name="Papp T."/>
            <person name="Martin F.M."/>
            <person name="Miettinen O."/>
            <person name="Hibbett D.S."/>
            <person name="Nagy L.G."/>
        </authorList>
    </citation>
    <scope>NUCLEOTIDE SEQUENCE [LARGE SCALE GENOMIC DNA]</scope>
    <source>
        <strain evidence="2 3">FP101781</strain>
    </source>
</reference>